<accession>A0ABQ9J9B9</accession>
<dbReference type="EMBL" id="JAPWTJ010000935">
    <property type="protein sequence ID" value="KAJ8974761.1"/>
    <property type="molecule type" value="Genomic_DNA"/>
</dbReference>
<sequence length="80" mass="9154">MAQISSTEQKGMQQIDLTTLNIQQLSTLKQQLDQNSGETLEKVTPESEGRKFWFRLTGSVSFFSISELSKFYKTDYPIIS</sequence>
<evidence type="ECO:0000313" key="2">
    <source>
        <dbReference type="Proteomes" id="UP001162164"/>
    </source>
</evidence>
<proteinExistence type="predicted"/>
<evidence type="ECO:0000313" key="1">
    <source>
        <dbReference type="EMBL" id="KAJ8974761.1"/>
    </source>
</evidence>
<comment type="caution">
    <text evidence="1">The sequence shown here is derived from an EMBL/GenBank/DDBJ whole genome shotgun (WGS) entry which is preliminary data.</text>
</comment>
<organism evidence="1 2">
    <name type="scientific">Molorchus minor</name>
    <dbReference type="NCBI Taxonomy" id="1323400"/>
    <lineage>
        <taxon>Eukaryota</taxon>
        <taxon>Metazoa</taxon>
        <taxon>Ecdysozoa</taxon>
        <taxon>Arthropoda</taxon>
        <taxon>Hexapoda</taxon>
        <taxon>Insecta</taxon>
        <taxon>Pterygota</taxon>
        <taxon>Neoptera</taxon>
        <taxon>Endopterygota</taxon>
        <taxon>Coleoptera</taxon>
        <taxon>Polyphaga</taxon>
        <taxon>Cucujiformia</taxon>
        <taxon>Chrysomeloidea</taxon>
        <taxon>Cerambycidae</taxon>
        <taxon>Lamiinae</taxon>
        <taxon>Monochamini</taxon>
        <taxon>Molorchus</taxon>
    </lineage>
</organism>
<keyword evidence="2" id="KW-1185">Reference proteome</keyword>
<gene>
    <name evidence="1" type="ORF">NQ317_019165</name>
</gene>
<dbReference type="Proteomes" id="UP001162164">
    <property type="component" value="Unassembled WGS sequence"/>
</dbReference>
<name>A0ABQ9J9B9_9CUCU</name>
<protein>
    <submittedName>
        <fullName evidence="1">Uncharacterized protein</fullName>
    </submittedName>
</protein>
<reference evidence="1" key="1">
    <citation type="journal article" date="2023" name="Insect Mol. Biol.">
        <title>Genome sequencing provides insights into the evolution of gene families encoding plant cell wall-degrading enzymes in longhorned beetles.</title>
        <authorList>
            <person name="Shin N.R."/>
            <person name="Okamura Y."/>
            <person name="Kirsch R."/>
            <person name="Pauchet Y."/>
        </authorList>
    </citation>
    <scope>NUCLEOTIDE SEQUENCE</scope>
    <source>
        <strain evidence="1">MMC_N1</strain>
    </source>
</reference>